<accession>A0A517TEY6</accession>
<feature type="signal peptide" evidence="3">
    <location>
        <begin position="1"/>
        <end position="28"/>
    </location>
</feature>
<dbReference type="PROSITE" id="PS00194">
    <property type="entry name" value="THIOREDOXIN_1"/>
    <property type="match status" value="1"/>
</dbReference>
<dbReference type="InterPro" id="IPR036249">
    <property type="entry name" value="Thioredoxin-like_sf"/>
</dbReference>
<keyword evidence="2" id="KW-0676">Redox-active center</keyword>
<dbReference type="PANTHER" id="PTHR15337">
    <property type="entry name" value="ANTERIOR GRADIENT PROTEIN-RELATED"/>
    <property type="match status" value="1"/>
</dbReference>
<evidence type="ECO:0000313" key="6">
    <source>
        <dbReference type="Proteomes" id="UP000319976"/>
    </source>
</evidence>
<dbReference type="PANTHER" id="PTHR15337:SF11">
    <property type="entry name" value="THIOREDOXIN DOMAIN-CONTAINING PROTEIN"/>
    <property type="match status" value="1"/>
</dbReference>
<dbReference type="InterPro" id="IPR013766">
    <property type="entry name" value="Thioredoxin_domain"/>
</dbReference>
<name>A0A517TEY6_9PLAN</name>
<gene>
    <name evidence="5" type="primary">trxA_6</name>
    <name evidence="5" type="ORF">V22_42080</name>
</gene>
<organism evidence="5 6">
    <name type="scientific">Calycomorphotria hydatis</name>
    <dbReference type="NCBI Taxonomy" id="2528027"/>
    <lineage>
        <taxon>Bacteria</taxon>
        <taxon>Pseudomonadati</taxon>
        <taxon>Planctomycetota</taxon>
        <taxon>Planctomycetia</taxon>
        <taxon>Planctomycetales</taxon>
        <taxon>Planctomycetaceae</taxon>
        <taxon>Calycomorphotria</taxon>
    </lineage>
</organism>
<sequence precursor="true">MDAKNMLRSLCACTALLAVVSLATESRAEDSPTSWFHSMEPAEQAARETGLPMIVHFHASWCGPCRQMESTLRSSTITSELGVSFIGVKIDVDHHPGAMSRFGAAALPTDVVVSSEGDILQRFVGPTSASGFLGRVSRAAPAQGLAKTNRADEVQAILTRLASSSGVGLEGYSPVSLTGEKLWREGNPKFAWRYAGVIYYMTDAEELKKFQEDPAKYAPQNSGFDPTLLATEQLPIRGEIEYGSFYKGKLYLHSSEESRKEFIKNPEKYPLPKKLDENQIAKVTGKSIEALKPTQDS</sequence>
<evidence type="ECO:0000256" key="1">
    <source>
        <dbReference type="ARBA" id="ARBA00022729"/>
    </source>
</evidence>
<keyword evidence="1 3" id="KW-0732">Signal</keyword>
<keyword evidence="6" id="KW-1185">Reference proteome</keyword>
<dbReference type="AlphaFoldDB" id="A0A517TEY6"/>
<protein>
    <submittedName>
        <fullName evidence="5">Thioredoxin-1</fullName>
    </submittedName>
</protein>
<reference evidence="5 6" key="1">
    <citation type="submission" date="2019-02" db="EMBL/GenBank/DDBJ databases">
        <title>Deep-cultivation of Planctomycetes and their phenomic and genomic characterization uncovers novel biology.</title>
        <authorList>
            <person name="Wiegand S."/>
            <person name="Jogler M."/>
            <person name="Boedeker C."/>
            <person name="Pinto D."/>
            <person name="Vollmers J."/>
            <person name="Rivas-Marin E."/>
            <person name="Kohn T."/>
            <person name="Peeters S.H."/>
            <person name="Heuer A."/>
            <person name="Rast P."/>
            <person name="Oberbeckmann S."/>
            <person name="Bunk B."/>
            <person name="Jeske O."/>
            <person name="Meyerdierks A."/>
            <person name="Storesund J.E."/>
            <person name="Kallscheuer N."/>
            <person name="Luecker S."/>
            <person name="Lage O.M."/>
            <person name="Pohl T."/>
            <person name="Merkel B.J."/>
            <person name="Hornburger P."/>
            <person name="Mueller R.-W."/>
            <person name="Bruemmer F."/>
            <person name="Labrenz M."/>
            <person name="Spormann A.M."/>
            <person name="Op den Camp H."/>
            <person name="Overmann J."/>
            <person name="Amann R."/>
            <person name="Jetten M.S.M."/>
            <person name="Mascher T."/>
            <person name="Medema M.H."/>
            <person name="Devos D.P."/>
            <person name="Kaster A.-K."/>
            <person name="Ovreas L."/>
            <person name="Rohde M."/>
            <person name="Galperin M.Y."/>
            <person name="Jogler C."/>
        </authorList>
    </citation>
    <scope>NUCLEOTIDE SEQUENCE [LARGE SCALE GENOMIC DNA]</scope>
    <source>
        <strain evidence="5 6">V22</strain>
    </source>
</reference>
<dbReference type="SUPFAM" id="SSF52833">
    <property type="entry name" value="Thioredoxin-like"/>
    <property type="match status" value="1"/>
</dbReference>
<dbReference type="KEGG" id="chya:V22_42080"/>
<dbReference type="InterPro" id="IPR017937">
    <property type="entry name" value="Thioredoxin_CS"/>
</dbReference>
<dbReference type="CDD" id="cd02947">
    <property type="entry name" value="TRX_family"/>
    <property type="match status" value="1"/>
</dbReference>
<dbReference type="EMBL" id="CP036316">
    <property type="protein sequence ID" value="QDT66936.1"/>
    <property type="molecule type" value="Genomic_DNA"/>
</dbReference>
<evidence type="ECO:0000259" key="4">
    <source>
        <dbReference type="PROSITE" id="PS51352"/>
    </source>
</evidence>
<proteinExistence type="predicted"/>
<dbReference type="Pfam" id="PF00085">
    <property type="entry name" value="Thioredoxin"/>
    <property type="match status" value="1"/>
</dbReference>
<dbReference type="Proteomes" id="UP000319976">
    <property type="component" value="Chromosome"/>
</dbReference>
<evidence type="ECO:0000313" key="5">
    <source>
        <dbReference type="EMBL" id="QDT66936.1"/>
    </source>
</evidence>
<dbReference type="PROSITE" id="PS51352">
    <property type="entry name" value="THIOREDOXIN_2"/>
    <property type="match status" value="1"/>
</dbReference>
<feature type="chain" id="PRO_5022123389" evidence="3">
    <location>
        <begin position="29"/>
        <end position="297"/>
    </location>
</feature>
<feature type="domain" description="Thioredoxin" evidence="4">
    <location>
        <begin position="17"/>
        <end position="141"/>
    </location>
</feature>
<evidence type="ECO:0000256" key="2">
    <source>
        <dbReference type="ARBA" id="ARBA00023284"/>
    </source>
</evidence>
<dbReference type="InterPro" id="IPR051099">
    <property type="entry name" value="AGR/TXD"/>
</dbReference>
<evidence type="ECO:0000256" key="3">
    <source>
        <dbReference type="SAM" id="SignalP"/>
    </source>
</evidence>
<dbReference type="Gene3D" id="3.40.30.10">
    <property type="entry name" value="Glutaredoxin"/>
    <property type="match status" value="1"/>
</dbReference>